<dbReference type="EMBL" id="CAJNJA010009364">
    <property type="protein sequence ID" value="CAE7246025.1"/>
    <property type="molecule type" value="Genomic_DNA"/>
</dbReference>
<sequence length="209" mass="22735">MDTEQRYFLRCASVEEAPPVPDIPDGEGPIGDLELEVDLAEIEPRAVKASLLGLVPELIQVSGCCARAAYPALSPRSGMMKRKDGDHLGINGVYALREEPHNDSPCWVQQPFEGRVEVWHIFRSRDRASWVIDSMLHGADREDAVAARLTADVEDPTAASASWVPMPSLKLAPITPASFDCLARGPGGYLGGSIPRAASRRTTTMKRKS</sequence>
<dbReference type="OrthoDB" id="407054at2759"/>
<organism evidence="1 2">
    <name type="scientific">Symbiodinium necroappetens</name>
    <dbReference type="NCBI Taxonomy" id="1628268"/>
    <lineage>
        <taxon>Eukaryota</taxon>
        <taxon>Sar</taxon>
        <taxon>Alveolata</taxon>
        <taxon>Dinophyceae</taxon>
        <taxon>Suessiales</taxon>
        <taxon>Symbiodiniaceae</taxon>
        <taxon>Symbiodinium</taxon>
    </lineage>
</organism>
<dbReference type="Proteomes" id="UP000601435">
    <property type="component" value="Unassembled WGS sequence"/>
</dbReference>
<comment type="caution">
    <text evidence="1">The sequence shown here is derived from an EMBL/GenBank/DDBJ whole genome shotgun (WGS) entry which is preliminary data.</text>
</comment>
<accession>A0A812LUJ6</accession>
<dbReference type="AlphaFoldDB" id="A0A812LUJ6"/>
<gene>
    <name evidence="1" type="ORF">SNEC2469_LOCUS4789</name>
</gene>
<name>A0A812LUJ6_9DINO</name>
<evidence type="ECO:0000313" key="1">
    <source>
        <dbReference type="EMBL" id="CAE7246025.1"/>
    </source>
</evidence>
<keyword evidence="2" id="KW-1185">Reference proteome</keyword>
<reference evidence="1" key="1">
    <citation type="submission" date="2021-02" db="EMBL/GenBank/DDBJ databases">
        <authorList>
            <person name="Dougan E. K."/>
            <person name="Rhodes N."/>
            <person name="Thang M."/>
            <person name="Chan C."/>
        </authorList>
    </citation>
    <scope>NUCLEOTIDE SEQUENCE</scope>
</reference>
<evidence type="ECO:0000313" key="2">
    <source>
        <dbReference type="Proteomes" id="UP000601435"/>
    </source>
</evidence>
<proteinExistence type="predicted"/>
<protein>
    <submittedName>
        <fullName evidence="1">Uncharacterized protein</fullName>
    </submittedName>
</protein>